<keyword evidence="5" id="KW-1185">Reference proteome</keyword>
<comment type="caution">
    <text evidence="4">The sequence shown here is derived from an EMBL/GenBank/DDBJ whole genome shotgun (WGS) entry which is preliminary data.</text>
</comment>
<keyword evidence="3" id="KW-0732">Signal</keyword>
<dbReference type="Proteomes" id="UP001499854">
    <property type="component" value="Unassembled WGS sequence"/>
</dbReference>
<name>A0ABN2QJY9_9ACTN</name>
<keyword evidence="2" id="KW-0472">Membrane</keyword>
<dbReference type="Gene3D" id="3.40.50.200">
    <property type="entry name" value="Peptidase S8/S53 domain"/>
    <property type="match status" value="1"/>
</dbReference>
<feature type="signal peptide" evidence="3">
    <location>
        <begin position="1"/>
        <end position="20"/>
    </location>
</feature>
<sequence length="376" mass="36434">MAAGCAAAALALGGAAPALGVSRSAARAADPCPDARAALLAFNASRAWTVAGTKGLGVTIGVIGAPDRVAEAVCAARALAPEATVRGGSASGAIVVVADPSVDPASVAGDALVVAAAGDTSGPMPARPQGIVNVAAADASGAPLSTSSYGPAVTMGAYGNDTATASGYVAALAAILRAGHGNWPARQVVAQEAGSINPVSGNPHTDQLGFGIIQPVQAVSLPPVDPATLPGFEAMFPADQPPRTAPASPRSQPATSAASTGAPSTETGSAPSASATPQLTPSSAPAEGPTDSAQQWPTNPLPTAGPSNVGQAAASKGSGGGGVSPVLFIGLLVLGGGGGYVLWQRRRQPQAAPVKPESEWEAPTGPRHSGYSPPDE</sequence>
<accession>A0ABN2QJY9</accession>
<keyword evidence="2" id="KW-0812">Transmembrane</keyword>
<evidence type="ECO:0000256" key="3">
    <source>
        <dbReference type="SAM" id="SignalP"/>
    </source>
</evidence>
<dbReference type="SUPFAM" id="SSF52743">
    <property type="entry name" value="Subtilisin-like"/>
    <property type="match status" value="1"/>
</dbReference>
<keyword evidence="2" id="KW-1133">Transmembrane helix</keyword>
<evidence type="ECO:0000256" key="2">
    <source>
        <dbReference type="SAM" id="Phobius"/>
    </source>
</evidence>
<proteinExistence type="predicted"/>
<reference evidence="4 5" key="1">
    <citation type="journal article" date="2019" name="Int. J. Syst. Evol. Microbiol.">
        <title>The Global Catalogue of Microorganisms (GCM) 10K type strain sequencing project: providing services to taxonomists for standard genome sequencing and annotation.</title>
        <authorList>
            <consortium name="The Broad Institute Genomics Platform"/>
            <consortium name="The Broad Institute Genome Sequencing Center for Infectious Disease"/>
            <person name="Wu L."/>
            <person name="Ma J."/>
        </authorList>
    </citation>
    <scope>NUCLEOTIDE SEQUENCE [LARGE SCALE GENOMIC DNA]</scope>
    <source>
        <strain evidence="4 5">JCM 16013</strain>
    </source>
</reference>
<feature type="compositionally biased region" description="Polar residues" evidence="1">
    <location>
        <begin position="271"/>
        <end position="283"/>
    </location>
</feature>
<organism evidence="4 5">
    <name type="scientific">Catenulispora subtropica</name>
    <dbReference type="NCBI Taxonomy" id="450798"/>
    <lineage>
        <taxon>Bacteria</taxon>
        <taxon>Bacillati</taxon>
        <taxon>Actinomycetota</taxon>
        <taxon>Actinomycetes</taxon>
        <taxon>Catenulisporales</taxon>
        <taxon>Catenulisporaceae</taxon>
        <taxon>Catenulispora</taxon>
    </lineage>
</organism>
<dbReference type="InterPro" id="IPR036852">
    <property type="entry name" value="Peptidase_S8/S53_dom_sf"/>
</dbReference>
<dbReference type="EMBL" id="BAAAQM010000002">
    <property type="protein sequence ID" value="GAA1953819.1"/>
    <property type="molecule type" value="Genomic_DNA"/>
</dbReference>
<feature type="region of interest" description="Disordered" evidence="1">
    <location>
        <begin position="230"/>
        <end position="321"/>
    </location>
</feature>
<evidence type="ECO:0000256" key="1">
    <source>
        <dbReference type="SAM" id="MobiDB-lite"/>
    </source>
</evidence>
<evidence type="ECO:0000313" key="5">
    <source>
        <dbReference type="Proteomes" id="UP001499854"/>
    </source>
</evidence>
<feature type="compositionally biased region" description="Low complexity" evidence="1">
    <location>
        <begin position="253"/>
        <end position="270"/>
    </location>
</feature>
<protein>
    <recommendedName>
        <fullName evidence="6">Peptidase S8 and S53 subtilisin kexin sedolisin</fullName>
    </recommendedName>
</protein>
<gene>
    <name evidence="4" type="ORF">GCM10009838_06440</name>
</gene>
<feature type="transmembrane region" description="Helical" evidence="2">
    <location>
        <begin position="323"/>
        <end position="343"/>
    </location>
</feature>
<evidence type="ECO:0008006" key="6">
    <source>
        <dbReference type="Google" id="ProtNLM"/>
    </source>
</evidence>
<evidence type="ECO:0000313" key="4">
    <source>
        <dbReference type="EMBL" id="GAA1953819.1"/>
    </source>
</evidence>
<feature type="region of interest" description="Disordered" evidence="1">
    <location>
        <begin position="347"/>
        <end position="376"/>
    </location>
</feature>
<feature type="chain" id="PRO_5045036122" description="Peptidase S8 and S53 subtilisin kexin sedolisin" evidence="3">
    <location>
        <begin position="21"/>
        <end position="376"/>
    </location>
</feature>